<dbReference type="InterPro" id="IPR019874">
    <property type="entry name" value="RF_methyltr_PrmC"/>
</dbReference>
<dbReference type="Pfam" id="PF05175">
    <property type="entry name" value="MTS"/>
    <property type="match status" value="1"/>
</dbReference>
<evidence type="ECO:0000256" key="1">
    <source>
        <dbReference type="ARBA" id="ARBA00022603"/>
    </source>
</evidence>
<dbReference type="CDD" id="cd02440">
    <property type="entry name" value="AdoMet_MTases"/>
    <property type="match status" value="1"/>
</dbReference>
<evidence type="ECO:0000256" key="2">
    <source>
        <dbReference type="ARBA" id="ARBA00022679"/>
    </source>
</evidence>
<keyword evidence="9" id="KW-1185">Reference proteome</keyword>
<dbReference type="RefSeq" id="WP_236861529.1">
    <property type="nucleotide sequence ID" value="NZ_LNQR01000034.1"/>
</dbReference>
<comment type="caution">
    <text evidence="5">Lacks conserved residue(s) required for the propagation of feature annotation.</text>
</comment>
<dbReference type="SUPFAM" id="SSF53335">
    <property type="entry name" value="S-adenosyl-L-methionine-dependent methyltransferases"/>
    <property type="match status" value="1"/>
</dbReference>
<dbReference type="EMBL" id="LNQR01000034">
    <property type="protein sequence ID" value="KWT90935.1"/>
    <property type="molecule type" value="Genomic_DNA"/>
</dbReference>
<dbReference type="InterPro" id="IPR002052">
    <property type="entry name" value="DNA_methylase_N6_adenine_CS"/>
</dbReference>
<feature type="binding site" evidence="5">
    <location>
        <position position="151"/>
    </location>
    <ligand>
        <name>S-adenosyl-L-methionine</name>
        <dbReference type="ChEBI" id="CHEBI:59789"/>
    </ligand>
</feature>
<keyword evidence="2 5" id="KW-0808">Transferase</keyword>
<comment type="similarity">
    <text evidence="5">Belongs to the protein N5-glutamine methyltransferase family. PrmC subfamily.</text>
</comment>
<comment type="function">
    <text evidence="5">Methylates the class 1 translation termination release factors RF1/PrfA and RF2/PrfB on the glutamine residue of the universally conserved GGQ motif.</text>
</comment>
<dbReference type="Proteomes" id="UP000060487">
    <property type="component" value="Unassembled WGS sequence"/>
</dbReference>
<dbReference type="PANTHER" id="PTHR18895:SF74">
    <property type="entry name" value="MTRF1L RELEASE FACTOR GLUTAMINE METHYLTRANSFERASE"/>
    <property type="match status" value="1"/>
</dbReference>
<dbReference type="NCBIfam" id="TIGR03534">
    <property type="entry name" value="RF_mod_PrmC"/>
    <property type="match status" value="1"/>
</dbReference>
<feature type="binding site" evidence="5">
    <location>
        <begin position="194"/>
        <end position="197"/>
    </location>
    <ligand>
        <name>substrate</name>
    </ligand>
</feature>
<gene>
    <name evidence="5" type="primary">prmC</name>
    <name evidence="8" type="ORF">ASN18_1019</name>
</gene>
<dbReference type="InterPro" id="IPR029063">
    <property type="entry name" value="SAM-dependent_MTases_sf"/>
</dbReference>
<evidence type="ECO:0000256" key="5">
    <source>
        <dbReference type="HAMAP-Rule" id="MF_02126"/>
    </source>
</evidence>
<dbReference type="NCBIfam" id="TIGR00536">
    <property type="entry name" value="hemK_fam"/>
    <property type="match status" value="1"/>
</dbReference>
<protein>
    <recommendedName>
        <fullName evidence="5">Release factor glutamine methyltransferase</fullName>
        <shortName evidence="5">RF MTase</shortName>
        <ecNumber evidence="5">2.1.1.297</ecNumber>
    </recommendedName>
    <alternativeName>
        <fullName evidence="5">N5-glutamine methyltransferase PrmC</fullName>
    </alternativeName>
    <alternativeName>
        <fullName evidence="5">Protein-(glutamine-N5) MTase PrmC</fullName>
    </alternativeName>
    <alternativeName>
        <fullName evidence="5">Protein-glutamine N-methyltransferase PrmC</fullName>
    </alternativeName>
</protein>
<keyword evidence="1 5" id="KW-0489">Methyltransferase</keyword>
<evidence type="ECO:0000313" key="8">
    <source>
        <dbReference type="EMBL" id="KWT90935.1"/>
    </source>
</evidence>
<dbReference type="InterPro" id="IPR007848">
    <property type="entry name" value="Small_mtfrase_dom"/>
</dbReference>
<dbReference type="InterPro" id="IPR004556">
    <property type="entry name" value="HemK-like"/>
</dbReference>
<evidence type="ECO:0000313" key="9">
    <source>
        <dbReference type="Proteomes" id="UP000060487"/>
    </source>
</evidence>
<dbReference type="InterPro" id="IPR040758">
    <property type="entry name" value="PrmC_N"/>
</dbReference>
<dbReference type="Gene3D" id="3.40.50.150">
    <property type="entry name" value="Vaccinia Virus protein VP39"/>
    <property type="match status" value="1"/>
</dbReference>
<dbReference type="PROSITE" id="PS00092">
    <property type="entry name" value="N6_MTASE"/>
    <property type="match status" value="1"/>
</dbReference>
<comment type="caution">
    <text evidence="8">The sequence shown here is derived from an EMBL/GenBank/DDBJ whole genome shotgun (WGS) entry which is preliminary data.</text>
</comment>
<evidence type="ECO:0000256" key="4">
    <source>
        <dbReference type="ARBA" id="ARBA00048391"/>
    </source>
</evidence>
<dbReference type="HAMAP" id="MF_02126">
    <property type="entry name" value="RF_methyltr_PrmC"/>
    <property type="match status" value="1"/>
</dbReference>
<name>A0ABR5SGY5_9BACT</name>
<feature type="binding site" evidence="5">
    <location>
        <position position="194"/>
    </location>
    <ligand>
        <name>S-adenosyl-L-methionine</name>
        <dbReference type="ChEBI" id="CHEBI:59789"/>
    </ligand>
</feature>
<sequence length="286" mass="30711">MSSPATDKLASEISSRLKAAGIKDAEKEADELLCLSLNISKSALYARDFSKVTGDAASVLKKLDSLTARRLARQPLQYIAGEVEFFGLSLTVGTGVLIPRPETELLVEILTGILSNKHKPNISVLDLCTGSGCIALTLAKHFPESIVHAVDISETALKYAAANAAANDIKNVTFYTGCLYEPVACMAFDVIISNPPYIKTADIDLLEPEIALYEPVEALDGGTDGLHFYREIIAGAPGHLNEGGIMAFELGDTLAHSVMEIARAAGFHNLTLKTDYSRVERFLIIA</sequence>
<dbReference type="Gene3D" id="1.10.8.10">
    <property type="entry name" value="DNA helicase RuvA subunit, C-terminal domain"/>
    <property type="match status" value="1"/>
</dbReference>
<evidence type="ECO:0000259" key="7">
    <source>
        <dbReference type="Pfam" id="PF17827"/>
    </source>
</evidence>
<feature type="domain" description="Methyltransferase small" evidence="6">
    <location>
        <begin position="108"/>
        <end position="202"/>
    </location>
</feature>
<reference evidence="8 9" key="1">
    <citation type="submission" date="2015-11" db="EMBL/GenBank/DDBJ databases">
        <authorList>
            <person name="Lin W."/>
        </authorList>
    </citation>
    <scope>NUCLEOTIDE SEQUENCE [LARGE SCALE GENOMIC DNA]</scope>
    <source>
        <strain evidence="8 9">HCH-1</strain>
    </source>
</reference>
<comment type="catalytic activity">
    <reaction evidence="4 5">
        <text>L-glutaminyl-[peptide chain release factor] + S-adenosyl-L-methionine = N(5)-methyl-L-glutaminyl-[peptide chain release factor] + S-adenosyl-L-homocysteine + H(+)</text>
        <dbReference type="Rhea" id="RHEA:42896"/>
        <dbReference type="Rhea" id="RHEA-COMP:10271"/>
        <dbReference type="Rhea" id="RHEA-COMP:10272"/>
        <dbReference type="ChEBI" id="CHEBI:15378"/>
        <dbReference type="ChEBI" id="CHEBI:30011"/>
        <dbReference type="ChEBI" id="CHEBI:57856"/>
        <dbReference type="ChEBI" id="CHEBI:59789"/>
        <dbReference type="ChEBI" id="CHEBI:61891"/>
        <dbReference type="EC" id="2.1.1.297"/>
    </reaction>
</comment>
<proteinExistence type="inferred from homology"/>
<dbReference type="EC" id="2.1.1.297" evidence="5"/>
<dbReference type="InterPro" id="IPR050320">
    <property type="entry name" value="N5-glutamine_MTase"/>
</dbReference>
<evidence type="ECO:0000259" key="6">
    <source>
        <dbReference type="Pfam" id="PF05175"/>
    </source>
</evidence>
<keyword evidence="3 5" id="KW-0949">S-adenosyl-L-methionine</keyword>
<dbReference type="GO" id="GO:0032259">
    <property type="term" value="P:methylation"/>
    <property type="evidence" value="ECO:0007669"/>
    <property type="project" value="UniProtKB-KW"/>
</dbReference>
<dbReference type="GO" id="GO:0008168">
    <property type="term" value="F:methyltransferase activity"/>
    <property type="evidence" value="ECO:0007669"/>
    <property type="project" value="UniProtKB-KW"/>
</dbReference>
<accession>A0ABR5SGY5</accession>
<dbReference type="Pfam" id="PF17827">
    <property type="entry name" value="PrmC_N"/>
    <property type="match status" value="1"/>
</dbReference>
<organism evidence="8 9">
    <name type="scientific">Candidatus Magnetominusculus xianensis</name>
    <dbReference type="NCBI Taxonomy" id="1748249"/>
    <lineage>
        <taxon>Bacteria</taxon>
        <taxon>Pseudomonadati</taxon>
        <taxon>Nitrospirota</taxon>
        <taxon>Nitrospiria</taxon>
        <taxon>Nitrospirales</taxon>
        <taxon>Nitrospiraceae</taxon>
        <taxon>Candidatus Magnetominusculus</taxon>
    </lineage>
</organism>
<feature type="domain" description="Release factor glutamine methyltransferase N-terminal" evidence="7">
    <location>
        <begin position="11"/>
        <end position="81"/>
    </location>
</feature>
<dbReference type="PANTHER" id="PTHR18895">
    <property type="entry name" value="HEMK METHYLTRANSFERASE"/>
    <property type="match status" value="1"/>
</dbReference>
<evidence type="ECO:0000256" key="3">
    <source>
        <dbReference type="ARBA" id="ARBA00022691"/>
    </source>
</evidence>